<comment type="caution">
    <text evidence="1">The sequence shown here is derived from an EMBL/GenBank/DDBJ whole genome shotgun (WGS) entry which is preliminary data.</text>
</comment>
<dbReference type="EMBL" id="JACGWK010000001">
    <property type="protein sequence ID" value="KAL0381650.1"/>
    <property type="molecule type" value="Genomic_DNA"/>
</dbReference>
<reference evidence="1" key="2">
    <citation type="journal article" date="2024" name="Plant">
        <title>Genomic evolution and insights into agronomic trait innovations of Sesamum species.</title>
        <authorList>
            <person name="Miao H."/>
            <person name="Wang L."/>
            <person name="Qu L."/>
            <person name="Liu H."/>
            <person name="Sun Y."/>
            <person name="Le M."/>
            <person name="Wang Q."/>
            <person name="Wei S."/>
            <person name="Zheng Y."/>
            <person name="Lin W."/>
            <person name="Duan Y."/>
            <person name="Cao H."/>
            <person name="Xiong S."/>
            <person name="Wang X."/>
            <person name="Wei L."/>
            <person name="Li C."/>
            <person name="Ma Q."/>
            <person name="Ju M."/>
            <person name="Zhao R."/>
            <person name="Li G."/>
            <person name="Mu C."/>
            <person name="Tian Q."/>
            <person name="Mei H."/>
            <person name="Zhang T."/>
            <person name="Gao T."/>
            <person name="Zhang H."/>
        </authorList>
    </citation>
    <scope>NUCLEOTIDE SEQUENCE</scope>
    <source>
        <strain evidence="1">G01</strain>
    </source>
</reference>
<protein>
    <submittedName>
        <fullName evidence="1">Uncharacterized protein</fullName>
    </submittedName>
</protein>
<organism evidence="1">
    <name type="scientific">Sesamum angustifolium</name>
    <dbReference type="NCBI Taxonomy" id="2727405"/>
    <lineage>
        <taxon>Eukaryota</taxon>
        <taxon>Viridiplantae</taxon>
        <taxon>Streptophyta</taxon>
        <taxon>Embryophyta</taxon>
        <taxon>Tracheophyta</taxon>
        <taxon>Spermatophyta</taxon>
        <taxon>Magnoliopsida</taxon>
        <taxon>eudicotyledons</taxon>
        <taxon>Gunneridae</taxon>
        <taxon>Pentapetalae</taxon>
        <taxon>asterids</taxon>
        <taxon>lamiids</taxon>
        <taxon>Lamiales</taxon>
        <taxon>Pedaliaceae</taxon>
        <taxon>Sesamum</taxon>
    </lineage>
</organism>
<name>A0AAW2RN31_9LAMI</name>
<dbReference type="AlphaFoldDB" id="A0AAW2RN31"/>
<accession>A0AAW2RN31</accession>
<reference evidence="1" key="1">
    <citation type="submission" date="2020-06" db="EMBL/GenBank/DDBJ databases">
        <authorList>
            <person name="Li T."/>
            <person name="Hu X."/>
            <person name="Zhang T."/>
            <person name="Song X."/>
            <person name="Zhang H."/>
            <person name="Dai N."/>
            <person name="Sheng W."/>
            <person name="Hou X."/>
            <person name="Wei L."/>
        </authorList>
    </citation>
    <scope>NUCLEOTIDE SEQUENCE</scope>
    <source>
        <strain evidence="1">G01</strain>
        <tissue evidence="1">Leaf</tissue>
    </source>
</reference>
<gene>
    <name evidence="1" type="ORF">Sangu_0229300</name>
</gene>
<evidence type="ECO:0000313" key="1">
    <source>
        <dbReference type="EMBL" id="KAL0381650.1"/>
    </source>
</evidence>
<proteinExistence type="predicted"/>
<sequence>MCDRGFHGSSSSSSTLGARELTPSIVYPASGHLVQSPGTKLLDAAASIHRQSAPVRALTCLAKVSLRRNLDQVARKEGTYIEVVFDEEKGKPQVGALKNSWYFDPWLVH</sequence>